<dbReference type="GeneID" id="77468506"/>
<name>A0ABM6U5U0_FUSVA</name>
<evidence type="ECO:0000313" key="3">
    <source>
        <dbReference type="Proteomes" id="UP000241238"/>
    </source>
</evidence>
<accession>A0ABM6U5U0</accession>
<dbReference type="PANTHER" id="PTHR40659:SF1">
    <property type="entry name" value="NICKEL_COBALT EFFLUX SYSTEM RCNA"/>
    <property type="match status" value="1"/>
</dbReference>
<feature type="transmembrane region" description="Helical" evidence="1">
    <location>
        <begin position="87"/>
        <end position="106"/>
    </location>
</feature>
<feature type="transmembrane region" description="Helical" evidence="1">
    <location>
        <begin position="222"/>
        <end position="240"/>
    </location>
</feature>
<dbReference type="EMBL" id="CP028103">
    <property type="protein sequence ID" value="AVQ31699.1"/>
    <property type="molecule type" value="Genomic_DNA"/>
</dbReference>
<evidence type="ECO:0000256" key="1">
    <source>
        <dbReference type="SAM" id="Phobius"/>
    </source>
</evidence>
<dbReference type="Proteomes" id="UP000241238">
    <property type="component" value="Chromosome"/>
</dbReference>
<feature type="transmembrane region" description="Helical" evidence="1">
    <location>
        <begin position="184"/>
        <end position="207"/>
    </location>
</feature>
<evidence type="ECO:0000313" key="2">
    <source>
        <dbReference type="EMBL" id="AVQ31699.1"/>
    </source>
</evidence>
<dbReference type="PANTHER" id="PTHR40659">
    <property type="entry name" value="NICKEL/COBALT EFFLUX SYSTEM RCNA"/>
    <property type="match status" value="1"/>
</dbReference>
<dbReference type="RefSeq" id="WP_005948038.1">
    <property type="nucleotide sequence ID" value="NZ_CP028103.1"/>
</dbReference>
<sequence>MKKKTILILICFIITLYILSSHSNFYLIKFQKIQLKLTQDFIFNIKKINNFYWIVIIFLYGIVHSLGPGHGKTLLATNCLNYKKSNIFLLAAFISYTQGIISFFFMNFLLWCNKTILSSQIKNIDKISIKSYFILLILIGIYGLLHEKFEKIKKFNFIAATGFIPCSGIINLLLVANLLGYQQYFFIITFIMSTGVFCTLVLFLIAFNKADSFFLESNNKKFFSIIIPIFLIALGLYGSFNI</sequence>
<keyword evidence="1" id="KW-0812">Transmembrane</keyword>
<proteinExistence type="predicted"/>
<evidence type="ECO:0008006" key="4">
    <source>
        <dbReference type="Google" id="ProtNLM"/>
    </source>
</evidence>
<feature type="transmembrane region" description="Helical" evidence="1">
    <location>
        <begin position="157"/>
        <end position="179"/>
    </location>
</feature>
<feature type="transmembrane region" description="Helical" evidence="1">
    <location>
        <begin position="6"/>
        <end position="28"/>
    </location>
</feature>
<gene>
    <name evidence="2" type="ORF">C4N18_10925</name>
</gene>
<feature type="transmembrane region" description="Helical" evidence="1">
    <location>
        <begin position="49"/>
        <end position="67"/>
    </location>
</feature>
<dbReference type="InterPro" id="IPR051224">
    <property type="entry name" value="NiCoT_RcnA"/>
</dbReference>
<keyword evidence="1" id="KW-1133">Transmembrane helix</keyword>
<protein>
    <recommendedName>
        <fullName evidence="4">Nickel/cobalt efflux system</fullName>
    </recommendedName>
</protein>
<reference evidence="3" key="1">
    <citation type="journal article" date="2018" name="MSphere">
        <title>Fusobacterium Genomics Using MinION and Illumina Sequencing Enables Genome Completion and Correction.</title>
        <authorList>
            <person name="Todd S.M."/>
            <person name="Settlage R.E."/>
            <person name="Lahmers K.K."/>
            <person name="Slade D.J."/>
        </authorList>
    </citation>
    <scope>NUCLEOTIDE SEQUENCE [LARGE SCALE GENOMIC DNA]</scope>
    <source>
        <strain evidence="3">ATCC 27725</strain>
    </source>
</reference>
<keyword evidence="3" id="KW-1185">Reference proteome</keyword>
<keyword evidence="1" id="KW-0472">Membrane</keyword>
<organism evidence="2 3">
    <name type="scientific">Fusobacterium varium ATCC 27725</name>
    <dbReference type="NCBI Taxonomy" id="469618"/>
    <lineage>
        <taxon>Bacteria</taxon>
        <taxon>Fusobacteriati</taxon>
        <taxon>Fusobacteriota</taxon>
        <taxon>Fusobacteriia</taxon>
        <taxon>Fusobacteriales</taxon>
        <taxon>Fusobacteriaceae</taxon>
        <taxon>Fusobacterium</taxon>
    </lineage>
</organism>
<feature type="transmembrane region" description="Helical" evidence="1">
    <location>
        <begin position="127"/>
        <end position="145"/>
    </location>
</feature>